<dbReference type="GO" id="GO:0004620">
    <property type="term" value="F:phospholipase activity"/>
    <property type="evidence" value="ECO:0007669"/>
    <property type="project" value="InterPro"/>
</dbReference>
<dbReference type="InterPro" id="IPR001087">
    <property type="entry name" value="GDSL"/>
</dbReference>
<dbReference type="PANTHER" id="PTHR21325">
    <property type="entry name" value="PHOSPHOLIPASE B, PLB1"/>
    <property type="match status" value="1"/>
</dbReference>
<dbReference type="InterPro" id="IPR038885">
    <property type="entry name" value="PLB1"/>
</dbReference>
<dbReference type="AlphaFoldDB" id="A0A9P5VK23"/>
<evidence type="ECO:0008006" key="3">
    <source>
        <dbReference type="Google" id="ProtNLM"/>
    </source>
</evidence>
<dbReference type="EMBL" id="JAAAUY010000560">
    <property type="protein sequence ID" value="KAF9328483.1"/>
    <property type="molecule type" value="Genomic_DNA"/>
</dbReference>
<dbReference type="GO" id="GO:0006644">
    <property type="term" value="P:phospholipid metabolic process"/>
    <property type="evidence" value="ECO:0007669"/>
    <property type="project" value="TreeGrafter"/>
</dbReference>
<evidence type="ECO:0000313" key="2">
    <source>
        <dbReference type="Proteomes" id="UP000696485"/>
    </source>
</evidence>
<sequence>MVSARPPFATVLEFRGKVFSGGGDDGEYTLANFLRTYSKHVIGSPSGVTLPLAHGKGLNTAVSGAIAQTLSSQIEHLRWQFGLTGKYRKYKKEWKLATVFIGANNLCAACADNGVGSPEIAAPTEYAVTLKSALRELRDSVGPVFVNLVGIFDVTLVYELSRGYPYCEMLFDMAPIPICGCATANDEDRKKAGDLSRTYNTLMEQLADELNEESKEEGTFGVAFQPGLTEFKKGSSGYGQGYMSGLDCFHPNKCANQLMAISLWNNMFSGRGNKDAPMDPSAVKIFCPGPTDYLQ</sequence>
<dbReference type="PANTHER" id="PTHR21325:SF31">
    <property type="entry name" value="GH22081P-RELATED"/>
    <property type="match status" value="1"/>
</dbReference>
<accession>A0A9P5VK23</accession>
<protein>
    <recommendedName>
        <fullName evidence="3">Phospholipase B1, membrane-associated</fullName>
    </recommendedName>
</protein>
<reference evidence="1" key="1">
    <citation type="journal article" date="2020" name="Fungal Divers.">
        <title>Resolving the Mortierellaceae phylogeny through synthesis of multi-gene phylogenetics and phylogenomics.</title>
        <authorList>
            <person name="Vandepol N."/>
            <person name="Liber J."/>
            <person name="Desiro A."/>
            <person name="Na H."/>
            <person name="Kennedy M."/>
            <person name="Barry K."/>
            <person name="Grigoriev I.V."/>
            <person name="Miller A.N."/>
            <person name="O'Donnell K."/>
            <person name="Stajich J.E."/>
            <person name="Bonito G."/>
        </authorList>
    </citation>
    <scope>NUCLEOTIDE SEQUENCE</scope>
    <source>
        <strain evidence="1">NVP1</strain>
    </source>
</reference>
<name>A0A9P5VK23_9FUNG</name>
<organism evidence="1 2">
    <name type="scientific">Podila minutissima</name>
    <dbReference type="NCBI Taxonomy" id="64525"/>
    <lineage>
        <taxon>Eukaryota</taxon>
        <taxon>Fungi</taxon>
        <taxon>Fungi incertae sedis</taxon>
        <taxon>Mucoromycota</taxon>
        <taxon>Mortierellomycotina</taxon>
        <taxon>Mortierellomycetes</taxon>
        <taxon>Mortierellales</taxon>
        <taxon>Mortierellaceae</taxon>
        <taxon>Podila</taxon>
    </lineage>
</organism>
<dbReference type="Pfam" id="PF00657">
    <property type="entry name" value="Lipase_GDSL"/>
    <property type="match status" value="1"/>
</dbReference>
<gene>
    <name evidence="1" type="ORF">BG006_008341</name>
</gene>
<dbReference type="Proteomes" id="UP000696485">
    <property type="component" value="Unassembled WGS sequence"/>
</dbReference>
<dbReference type="Gene3D" id="3.40.50.1110">
    <property type="entry name" value="SGNH hydrolase"/>
    <property type="match status" value="1"/>
</dbReference>
<comment type="caution">
    <text evidence="1">The sequence shown here is derived from an EMBL/GenBank/DDBJ whole genome shotgun (WGS) entry which is preliminary data.</text>
</comment>
<dbReference type="InterPro" id="IPR036514">
    <property type="entry name" value="SGNH_hydro_sf"/>
</dbReference>
<keyword evidence="2" id="KW-1185">Reference proteome</keyword>
<evidence type="ECO:0000313" key="1">
    <source>
        <dbReference type="EMBL" id="KAF9328483.1"/>
    </source>
</evidence>
<proteinExistence type="predicted"/>
<dbReference type="SUPFAM" id="SSF52266">
    <property type="entry name" value="SGNH hydrolase"/>
    <property type="match status" value="1"/>
</dbReference>